<feature type="domain" description="Biogenesis factor required for ATP synthase 1-like C-terminal" evidence="2">
    <location>
        <begin position="132"/>
        <end position="268"/>
    </location>
</feature>
<name>A0A975T967_9NOST</name>
<dbReference type="PANTHER" id="PTHR33404:SF1">
    <property type="entry name" value="SLL0497 PROTEIN"/>
    <property type="match status" value="1"/>
</dbReference>
<dbReference type="GO" id="GO:0000918">
    <property type="term" value="P:division septum site selection"/>
    <property type="evidence" value="ECO:0007669"/>
    <property type="project" value="TreeGrafter"/>
</dbReference>
<dbReference type="SUPFAM" id="SSF50814">
    <property type="entry name" value="Lipocalins"/>
    <property type="match status" value="2"/>
</dbReference>
<dbReference type="Proteomes" id="UP000683511">
    <property type="component" value="Chromosome"/>
</dbReference>
<evidence type="ECO:0000313" key="4">
    <source>
        <dbReference type="Proteomes" id="UP000683511"/>
    </source>
</evidence>
<dbReference type="Pfam" id="PF12204">
    <property type="entry name" value="DUF3598_N"/>
    <property type="match status" value="1"/>
</dbReference>
<dbReference type="InterPro" id="IPR022017">
    <property type="entry name" value="BFA1-like_DUF3598"/>
</dbReference>
<organism evidence="3 4">
    <name type="scientific">Richelia sinica FACHB-800</name>
    <dbReference type="NCBI Taxonomy" id="1357546"/>
    <lineage>
        <taxon>Bacteria</taxon>
        <taxon>Bacillati</taxon>
        <taxon>Cyanobacteriota</taxon>
        <taxon>Cyanophyceae</taxon>
        <taxon>Nostocales</taxon>
        <taxon>Nostocaceae</taxon>
        <taxon>Richelia</taxon>
    </lineage>
</organism>
<dbReference type="EMBL" id="CP021056">
    <property type="protein sequence ID" value="QXE23666.1"/>
    <property type="molecule type" value="Genomic_DNA"/>
</dbReference>
<keyword evidence="4" id="KW-1185">Reference proteome</keyword>
<evidence type="ECO:0000313" key="3">
    <source>
        <dbReference type="EMBL" id="QXE23666.1"/>
    </source>
</evidence>
<evidence type="ECO:0000259" key="1">
    <source>
        <dbReference type="Pfam" id="PF12204"/>
    </source>
</evidence>
<dbReference type="InterPro" id="IPR048378">
    <property type="entry name" value="BFA1-like_C"/>
</dbReference>
<evidence type="ECO:0008006" key="5">
    <source>
        <dbReference type="Google" id="ProtNLM"/>
    </source>
</evidence>
<dbReference type="KEGG" id="rsin:B6N60_02356"/>
<reference evidence="3" key="1">
    <citation type="submission" date="2017-04" db="EMBL/GenBank/DDBJ databases">
        <title>Genome deletions in a multicellular cyanobacterial endosymbiont for morphological adaptation in marine diatoms.</title>
        <authorList>
            <person name="Wang Y."/>
            <person name="Gao H."/>
            <person name="Li R."/>
            <person name="Xu X."/>
        </authorList>
    </citation>
    <scope>NUCLEOTIDE SEQUENCE</scope>
    <source>
        <strain evidence="3">FACHB 800</strain>
    </source>
</reference>
<protein>
    <recommendedName>
        <fullName evidence="5">DUF3598 domain-containing protein</fullName>
    </recommendedName>
</protein>
<dbReference type="RefSeq" id="WP_190608717.1">
    <property type="nucleotide sequence ID" value="NZ_CP021056.1"/>
</dbReference>
<sequence length="269" mass="30665">MTKQWQYLLKNLGEWQGSFTHYTPQGQMIKDIKSVVSLEGLNDNQIVRQTIRQGEKEQVLEYSSLSRSVMFFDNGAFSQGSIQLGPLSEFGAELGLIHENRRVRLVQLFNKQGQLDNLTLIREKLAGTTPIETPPLQLEDLLGEWHGEATTIYPDWRHGNTCPTHLSLKINEAGRLVQTLIFGEITLTTTATIKDSYLLFDQHPNKLIQVLFLPNGVSATSPLQLQLNQPLFLELGWLIQPNLRQRLLRSYDNRGTWFSLSLVTEHRVA</sequence>
<feature type="domain" description="DUF3598" evidence="1">
    <location>
        <begin position="1"/>
        <end position="128"/>
    </location>
</feature>
<proteinExistence type="predicted"/>
<dbReference type="Gene3D" id="2.40.128.20">
    <property type="match status" value="2"/>
</dbReference>
<gene>
    <name evidence="3" type="ORF">B6N60_02356</name>
</gene>
<dbReference type="AlphaFoldDB" id="A0A975T967"/>
<dbReference type="InterPro" id="IPR012674">
    <property type="entry name" value="Calycin"/>
</dbReference>
<evidence type="ECO:0000259" key="2">
    <source>
        <dbReference type="Pfam" id="PF21053"/>
    </source>
</evidence>
<dbReference type="PANTHER" id="PTHR33404">
    <property type="entry name" value="CELL DIVISION TOPOLOGICAL SPECIFICITY FACTOR HOMOLOG, CHLOROPLASTIC"/>
    <property type="match status" value="1"/>
</dbReference>
<dbReference type="GO" id="GO:0005886">
    <property type="term" value="C:plasma membrane"/>
    <property type="evidence" value="ECO:0007669"/>
    <property type="project" value="TreeGrafter"/>
</dbReference>
<dbReference type="Pfam" id="PF21053">
    <property type="entry name" value="BFA1_C"/>
    <property type="match status" value="1"/>
</dbReference>
<accession>A0A975T967</accession>